<evidence type="ECO:0008006" key="3">
    <source>
        <dbReference type="Google" id="ProtNLM"/>
    </source>
</evidence>
<dbReference type="RefSeq" id="WP_189050300.1">
    <property type="nucleotide sequence ID" value="NZ_BMJQ01000013.1"/>
</dbReference>
<reference evidence="1" key="1">
    <citation type="journal article" date="2014" name="Int. J. Syst. Evol. Microbiol.">
        <title>Complete genome sequence of Corynebacterium casei LMG S-19264T (=DSM 44701T), isolated from a smear-ripened cheese.</title>
        <authorList>
            <consortium name="US DOE Joint Genome Institute (JGI-PGF)"/>
            <person name="Walter F."/>
            <person name="Albersmeier A."/>
            <person name="Kalinowski J."/>
            <person name="Ruckert C."/>
        </authorList>
    </citation>
    <scope>NUCLEOTIDE SEQUENCE</scope>
    <source>
        <strain evidence="1">CGMCC 1.15725</strain>
    </source>
</reference>
<organism evidence="1 2">
    <name type="scientific">Aliidongia dinghuensis</name>
    <dbReference type="NCBI Taxonomy" id="1867774"/>
    <lineage>
        <taxon>Bacteria</taxon>
        <taxon>Pseudomonadati</taxon>
        <taxon>Pseudomonadota</taxon>
        <taxon>Alphaproteobacteria</taxon>
        <taxon>Rhodospirillales</taxon>
        <taxon>Dongiaceae</taxon>
        <taxon>Aliidongia</taxon>
    </lineage>
</organism>
<protein>
    <recommendedName>
        <fullName evidence="3">DUF1127 domain-containing protein</fullName>
    </recommendedName>
</protein>
<keyword evidence="2" id="KW-1185">Reference proteome</keyword>
<dbReference type="EMBL" id="BMJQ01000013">
    <property type="protein sequence ID" value="GGF35095.1"/>
    <property type="molecule type" value="Genomic_DNA"/>
</dbReference>
<sequence>MFATASQIAINTPARFSLTSFVQTVALWAGRSSQRRVLAALTVDELKDVGIDQAAAVTEAAKPFWAA</sequence>
<gene>
    <name evidence="1" type="ORF">GCM10011611_46680</name>
</gene>
<proteinExistence type="predicted"/>
<reference evidence="1" key="2">
    <citation type="submission" date="2020-09" db="EMBL/GenBank/DDBJ databases">
        <authorList>
            <person name="Sun Q."/>
            <person name="Zhou Y."/>
        </authorList>
    </citation>
    <scope>NUCLEOTIDE SEQUENCE</scope>
    <source>
        <strain evidence="1">CGMCC 1.15725</strain>
    </source>
</reference>
<dbReference type="Proteomes" id="UP000646365">
    <property type="component" value="Unassembled WGS sequence"/>
</dbReference>
<evidence type="ECO:0000313" key="1">
    <source>
        <dbReference type="EMBL" id="GGF35095.1"/>
    </source>
</evidence>
<dbReference type="AlphaFoldDB" id="A0A8J2YXJ3"/>
<evidence type="ECO:0000313" key="2">
    <source>
        <dbReference type="Proteomes" id="UP000646365"/>
    </source>
</evidence>
<name>A0A8J2YXJ3_9PROT</name>
<comment type="caution">
    <text evidence="1">The sequence shown here is derived from an EMBL/GenBank/DDBJ whole genome shotgun (WGS) entry which is preliminary data.</text>
</comment>
<accession>A0A8J2YXJ3</accession>